<accession>A0ABU1ZNT1</accession>
<evidence type="ECO:0000313" key="2">
    <source>
        <dbReference type="EMBL" id="MDR7307192.1"/>
    </source>
</evidence>
<dbReference type="EMBL" id="JAVDXO010000005">
    <property type="protein sequence ID" value="MDR7307192.1"/>
    <property type="molecule type" value="Genomic_DNA"/>
</dbReference>
<dbReference type="InterPro" id="IPR025202">
    <property type="entry name" value="PLD-like_dom"/>
</dbReference>
<dbReference type="PANTHER" id="PTHR21248:SF12">
    <property type="entry name" value="CARDIOLIPIN SYNTHASE C"/>
    <property type="match status" value="1"/>
</dbReference>
<dbReference type="Pfam" id="PF13091">
    <property type="entry name" value="PLDc_2"/>
    <property type="match status" value="2"/>
</dbReference>
<evidence type="ECO:0000313" key="3">
    <source>
        <dbReference type="Proteomes" id="UP001268089"/>
    </source>
</evidence>
<feature type="domain" description="PLD phosphodiesterase" evidence="1">
    <location>
        <begin position="206"/>
        <end position="233"/>
    </location>
</feature>
<sequence>MVWRRTLFAKRFATVVCTMPSLRLPPSLAAERQRGVGAGVWRWLAGALLCAVLTGCASLPSAVDRPVSSALANPAETRLGAAVAARAQQAGTRNDSGFALVGDAELAFSSRMALIQAAQKTLDLQYYAIFADETTERMFDALRDAAARGVRIRLLLDDFNTSGKNAQVLRLAFEPNIALRLFNPLPGGRGSMVGRVLSNLKDTARMQRRMHNKMLVADNAVAITGGRNLGETYFGQGQDSNFVDLDVLAAGRVVRELSHSFDLYWNNPLAYPVESLMTAKEIDALKPPPVQDAVMAPAALPATGTPPETTDLRLLTWTWAPSALLVDKPSKIAGDADATEAAQDTTVDGLLQLMAQARRSLLIVSPYFVPGERMLKAFADLRRRDVQIRVLTNSLASNDAPAAHVGYARYRRALLGLGIELYEMRAEQRGTFRSFGASALGSGNAGSRASLHSKLVVMDDALLVVGSMNLDLRSQLQNSEVAIAIRNRAISAEATRLVEPTLARDAYRVELRDQQLWWRAPPGAVFPDASAEPDASLGLRFITTLIAPFAPDEML</sequence>
<dbReference type="SMART" id="SM00155">
    <property type="entry name" value="PLDc"/>
    <property type="match status" value="2"/>
</dbReference>
<organism evidence="2 3">
    <name type="scientific">Rhodoferax saidenbachensis</name>
    <dbReference type="NCBI Taxonomy" id="1484693"/>
    <lineage>
        <taxon>Bacteria</taxon>
        <taxon>Pseudomonadati</taxon>
        <taxon>Pseudomonadota</taxon>
        <taxon>Betaproteobacteria</taxon>
        <taxon>Burkholderiales</taxon>
        <taxon>Comamonadaceae</taxon>
        <taxon>Rhodoferax</taxon>
    </lineage>
</organism>
<dbReference type="PROSITE" id="PS50035">
    <property type="entry name" value="PLD"/>
    <property type="match status" value="2"/>
</dbReference>
<protein>
    <submittedName>
        <fullName evidence="2">Phosphatidylserine/phosphatidylglycerophosphate/ cardiolipin synthase-like enzyme</fullName>
    </submittedName>
</protein>
<dbReference type="PANTHER" id="PTHR21248">
    <property type="entry name" value="CARDIOLIPIN SYNTHASE"/>
    <property type="match status" value="1"/>
</dbReference>
<dbReference type="CDD" id="cd09113">
    <property type="entry name" value="PLDc_ymdC_like_2"/>
    <property type="match status" value="1"/>
</dbReference>
<dbReference type="InterPro" id="IPR001736">
    <property type="entry name" value="PLipase_D/transphosphatidylase"/>
</dbReference>
<dbReference type="Proteomes" id="UP001268089">
    <property type="component" value="Unassembled WGS sequence"/>
</dbReference>
<dbReference type="SUPFAM" id="SSF56024">
    <property type="entry name" value="Phospholipase D/nuclease"/>
    <property type="match status" value="2"/>
</dbReference>
<reference evidence="2 3" key="1">
    <citation type="submission" date="2023-07" db="EMBL/GenBank/DDBJ databases">
        <title>Sorghum-associated microbial communities from plants grown in Nebraska, USA.</title>
        <authorList>
            <person name="Schachtman D."/>
        </authorList>
    </citation>
    <scope>NUCLEOTIDE SEQUENCE [LARGE SCALE GENOMIC DNA]</scope>
    <source>
        <strain evidence="2 3">BE308</strain>
    </source>
</reference>
<gene>
    <name evidence="2" type="ORF">J2X15_002479</name>
</gene>
<name>A0ABU1ZNT1_9BURK</name>
<dbReference type="Gene3D" id="3.30.870.10">
    <property type="entry name" value="Endonuclease Chain A"/>
    <property type="match status" value="2"/>
</dbReference>
<keyword evidence="3" id="KW-1185">Reference proteome</keyword>
<proteinExistence type="predicted"/>
<dbReference type="CDD" id="cd09111">
    <property type="entry name" value="PLDc_ymdC_like_1"/>
    <property type="match status" value="1"/>
</dbReference>
<feature type="domain" description="PLD phosphodiesterase" evidence="1">
    <location>
        <begin position="447"/>
        <end position="474"/>
    </location>
</feature>
<comment type="caution">
    <text evidence="2">The sequence shown here is derived from an EMBL/GenBank/DDBJ whole genome shotgun (WGS) entry which is preliminary data.</text>
</comment>
<dbReference type="RefSeq" id="WP_310343231.1">
    <property type="nucleotide sequence ID" value="NZ_JAVDXO010000005.1"/>
</dbReference>
<evidence type="ECO:0000259" key="1">
    <source>
        <dbReference type="PROSITE" id="PS50035"/>
    </source>
</evidence>